<dbReference type="InterPro" id="IPR010131">
    <property type="entry name" value="MdtP/NodT-like"/>
</dbReference>
<organism evidence="4 5">
    <name type="scientific">Trinickia dabaoshanensis</name>
    <dbReference type="NCBI Taxonomy" id="564714"/>
    <lineage>
        <taxon>Bacteria</taxon>
        <taxon>Pseudomonadati</taxon>
        <taxon>Pseudomonadota</taxon>
        <taxon>Betaproteobacteria</taxon>
        <taxon>Burkholderiales</taxon>
        <taxon>Burkholderiaceae</taxon>
        <taxon>Trinickia</taxon>
    </lineage>
</organism>
<keyword evidence="5" id="KW-1185">Reference proteome</keyword>
<evidence type="ECO:0000256" key="3">
    <source>
        <dbReference type="SAM" id="SignalP"/>
    </source>
</evidence>
<dbReference type="RefSeq" id="WP_069302011.1">
    <property type="nucleotide sequence ID" value="NZ_PNYA01000030.1"/>
</dbReference>
<feature type="signal peptide" evidence="3">
    <location>
        <begin position="1"/>
        <end position="27"/>
    </location>
</feature>
<evidence type="ECO:0000313" key="5">
    <source>
        <dbReference type="Proteomes" id="UP000235616"/>
    </source>
</evidence>
<reference evidence="4 5" key="1">
    <citation type="submission" date="2018-01" db="EMBL/GenBank/DDBJ databases">
        <title>Whole genome analyses suggest that Burkholderia sensu lato contains two further novel genera in the rhizoxinica-symbiotica group Mycetohabitans gen. nov., and Trinickia gen. nov.: implications for the evolution of diazotrophy and nodulation in the Burkholderiaceae.</title>
        <authorList>
            <person name="Estrada-de los Santos P."/>
            <person name="Palmer M."/>
            <person name="Chavez-Ramirez B."/>
            <person name="Beukes C."/>
            <person name="Steenkamp E.T."/>
            <person name="Hirsch A.M."/>
            <person name="Manyaka P."/>
            <person name="Maluk M."/>
            <person name="Lafos M."/>
            <person name="Crook M."/>
            <person name="Gross E."/>
            <person name="Simon M.F."/>
            <person name="Bueno dos Reis Junior F."/>
            <person name="Poole P.S."/>
            <person name="Venter S.N."/>
            <person name="James E.K."/>
        </authorList>
    </citation>
    <scope>NUCLEOTIDE SEQUENCE [LARGE SCALE GENOMIC DNA]</scope>
    <source>
        <strain evidence="4 5">GIMN1.004</strain>
    </source>
</reference>
<accession>A0A2N7VEL0</accession>
<evidence type="ECO:0000256" key="2">
    <source>
        <dbReference type="SAM" id="MobiDB-lite"/>
    </source>
</evidence>
<dbReference type="Proteomes" id="UP000235616">
    <property type="component" value="Unassembled WGS sequence"/>
</dbReference>
<comment type="similarity">
    <text evidence="1">Belongs to the outer membrane factor (OMF) (TC 1.B.17) family.</text>
</comment>
<comment type="caution">
    <text evidence="4">The sequence shown here is derived from an EMBL/GenBank/DDBJ whole genome shotgun (WGS) entry which is preliminary data.</text>
</comment>
<dbReference type="InterPro" id="IPR003423">
    <property type="entry name" value="OMP_efflux"/>
</dbReference>
<feature type="compositionally biased region" description="Low complexity" evidence="2">
    <location>
        <begin position="479"/>
        <end position="495"/>
    </location>
</feature>
<dbReference type="AlphaFoldDB" id="A0A2N7VEL0"/>
<evidence type="ECO:0000313" key="4">
    <source>
        <dbReference type="EMBL" id="PMS15587.1"/>
    </source>
</evidence>
<proteinExistence type="inferred from homology"/>
<protein>
    <submittedName>
        <fullName evidence="4">TolC family protein</fullName>
    </submittedName>
</protein>
<dbReference type="GO" id="GO:0015562">
    <property type="term" value="F:efflux transmembrane transporter activity"/>
    <property type="evidence" value="ECO:0007669"/>
    <property type="project" value="InterPro"/>
</dbReference>
<dbReference type="PANTHER" id="PTHR30203:SF24">
    <property type="entry name" value="BLR4935 PROTEIN"/>
    <property type="match status" value="1"/>
</dbReference>
<dbReference type="SUPFAM" id="SSF56954">
    <property type="entry name" value="Outer membrane efflux proteins (OEP)"/>
    <property type="match status" value="1"/>
</dbReference>
<keyword evidence="3" id="KW-0732">Signal</keyword>
<feature type="chain" id="PRO_5014886049" evidence="3">
    <location>
        <begin position="28"/>
        <end position="501"/>
    </location>
</feature>
<dbReference type="PANTHER" id="PTHR30203">
    <property type="entry name" value="OUTER MEMBRANE CATION EFFLUX PROTEIN"/>
    <property type="match status" value="1"/>
</dbReference>
<dbReference type="Gene3D" id="1.20.1600.10">
    <property type="entry name" value="Outer membrane efflux proteins (OEP)"/>
    <property type="match status" value="1"/>
</dbReference>
<name>A0A2N7VEL0_9BURK</name>
<dbReference type="PROSITE" id="PS51257">
    <property type="entry name" value="PROKAR_LIPOPROTEIN"/>
    <property type="match status" value="1"/>
</dbReference>
<evidence type="ECO:0000256" key="1">
    <source>
        <dbReference type="ARBA" id="ARBA00007613"/>
    </source>
</evidence>
<gene>
    <name evidence="4" type="ORF">C0Z18_26555</name>
</gene>
<dbReference type="EMBL" id="PNYA01000030">
    <property type="protein sequence ID" value="PMS15587.1"/>
    <property type="molecule type" value="Genomic_DNA"/>
</dbReference>
<dbReference type="OrthoDB" id="8554634at2"/>
<feature type="region of interest" description="Disordered" evidence="2">
    <location>
        <begin position="451"/>
        <end position="501"/>
    </location>
</feature>
<sequence length="501" mass="54532">MMRRFVSTRMGAGVAVLVFLAGCTTFSKDGGFNTVSSTARERLGKDAVIVKTDADRDAAAKRTQELLSKPLSMDDAVQVALLNNRGLQVSYAELGLSEADLVQAGRLPNPGFTFSRTRAGNGDLNIGRTFSANVLSILTLPFAAHIEGRRFEQTKLETADAMLKIAAEARRAYVNAVAAEQAAKYAEQVKDSADAGAELASRMRQAGNFSKLDYAREQAFYADAVAQSAKTHQQAVVAREKLTRIMGLWGAGTQYTLPDRLPDLPKQRPDLNDLESYAMQNRLDIQAAKLQTQSVASSMGLSKATRFINALDVGYQNNYETDKGHEHGYEISVEIPIFDFGSAKVARAEATYMRSANQLAQTAIDARSEVRESYSAYVTSYDVAKHYRDEVVPIRKTISDELLLRYNGMLASVFELLADSREQVGAVNSYIDALKDYWLAETDLQQAVGGRLPQAGDKQDSKEPAPQRPVVMSAPNSTQPALQSTSAPAAQSAPAMDSEGK</sequence>
<dbReference type="Pfam" id="PF02321">
    <property type="entry name" value="OEP"/>
    <property type="match status" value="1"/>
</dbReference>